<evidence type="ECO:0000256" key="2">
    <source>
        <dbReference type="ARBA" id="ARBA00009477"/>
    </source>
</evidence>
<evidence type="ECO:0000256" key="7">
    <source>
        <dbReference type="ARBA" id="ARBA00022989"/>
    </source>
</evidence>
<reference evidence="13 14" key="1">
    <citation type="submission" date="2016-11" db="EMBL/GenBank/DDBJ databases">
        <authorList>
            <person name="Jaros S."/>
            <person name="Januszkiewicz K."/>
            <person name="Wedrychowicz H."/>
        </authorList>
    </citation>
    <scope>NUCLEOTIDE SEQUENCE [LARGE SCALE GENOMIC DNA]</scope>
    <source>
        <strain evidence="13 14">DSM 28715</strain>
    </source>
</reference>
<keyword evidence="8 9" id="KW-0472">Membrane</keyword>
<gene>
    <name evidence="13" type="ORF">SAMN05444003_3250</name>
</gene>
<dbReference type="EMBL" id="FQXB01000008">
    <property type="protein sequence ID" value="SHH45988.1"/>
    <property type="molecule type" value="Genomic_DNA"/>
</dbReference>
<feature type="domain" description="AprE-like beta-barrel" evidence="12">
    <location>
        <begin position="326"/>
        <end position="416"/>
    </location>
</feature>
<dbReference type="OrthoDB" id="9810980at2"/>
<dbReference type="PROSITE" id="PS00543">
    <property type="entry name" value="HLYD_FAMILY"/>
    <property type="match status" value="1"/>
</dbReference>
<dbReference type="InterPro" id="IPR058982">
    <property type="entry name" value="Beta-barrel_AprE"/>
</dbReference>
<evidence type="ECO:0000313" key="13">
    <source>
        <dbReference type="EMBL" id="SHH45988.1"/>
    </source>
</evidence>
<dbReference type="Pfam" id="PF26002">
    <property type="entry name" value="Beta-barrel_AprE"/>
    <property type="match status" value="1"/>
</dbReference>
<comment type="subcellular location">
    <subcellularLocation>
        <location evidence="1 9">Cell inner membrane</location>
        <topology evidence="1 9">Single-pass membrane protein</topology>
    </subcellularLocation>
</comment>
<dbReference type="Pfam" id="PF25994">
    <property type="entry name" value="HH_AprE"/>
    <property type="match status" value="1"/>
</dbReference>
<evidence type="ECO:0000256" key="3">
    <source>
        <dbReference type="ARBA" id="ARBA00022448"/>
    </source>
</evidence>
<evidence type="ECO:0000313" key="14">
    <source>
        <dbReference type="Proteomes" id="UP000184074"/>
    </source>
</evidence>
<protein>
    <recommendedName>
        <fullName evidence="9">Membrane fusion protein (MFP) family protein</fullName>
    </recommendedName>
</protein>
<keyword evidence="3 9" id="KW-0813">Transport</keyword>
<keyword evidence="7 9" id="KW-1133">Transmembrane helix</keyword>
<dbReference type="Proteomes" id="UP000184074">
    <property type="component" value="Unassembled WGS sequence"/>
</dbReference>
<dbReference type="NCBIfam" id="TIGR01843">
    <property type="entry name" value="type_I_hlyD"/>
    <property type="match status" value="1"/>
</dbReference>
<keyword evidence="5 9" id="KW-0997">Cell inner membrane</keyword>
<evidence type="ECO:0000256" key="4">
    <source>
        <dbReference type="ARBA" id="ARBA00022475"/>
    </source>
</evidence>
<dbReference type="Gene3D" id="2.40.30.170">
    <property type="match status" value="1"/>
</dbReference>
<evidence type="ECO:0000256" key="8">
    <source>
        <dbReference type="ARBA" id="ARBA00023136"/>
    </source>
</evidence>
<dbReference type="GO" id="GO:0009306">
    <property type="term" value="P:protein secretion"/>
    <property type="evidence" value="ECO:0007669"/>
    <property type="project" value="InterPro"/>
</dbReference>
<dbReference type="PANTHER" id="PTHR30386:SF26">
    <property type="entry name" value="TRANSPORT PROTEIN COMB"/>
    <property type="match status" value="1"/>
</dbReference>
<evidence type="ECO:0000259" key="12">
    <source>
        <dbReference type="Pfam" id="PF26002"/>
    </source>
</evidence>
<sequence>MAGSDWELREFAQGPDAARLGKTSWALTLALLVLLVAVCSFVAWASWARIEEVARADGVVVPSGRARGVESLEGGIVRAISVSEGDTVSAGDEIVRIDDTSAAASLGELEARGTSLAARALRLEAELAGADTVDFSSLGLAADDPVALREVALFDSRRAADLSQTTVLETQATQRRQEIEEITNAISRVDESLALLDEEIQLRSDSGVVPRAQIIPIERERTVKRQERDGLSGRLAQATSALAEAEARIEELRLNRRADINSERADALAEVSVIEESLKRASDVVERTSLRAPVDGIVSVLNVNTLGSVVAPGEEVARIVPEGDLLEVEARLRPEDIAFIREDLPARVKLTAFDFTIYGALDGRVVRIGADAEQDEATGTTYFPIIVETEANTLERDGELHQIKPGMVASVDILTGERTVLDYILKPLRKAQYEALRER</sequence>
<dbReference type="InterPro" id="IPR006144">
    <property type="entry name" value="Secretion_HlyD_CS"/>
</dbReference>
<evidence type="ECO:0000256" key="10">
    <source>
        <dbReference type="SAM" id="Coils"/>
    </source>
</evidence>
<dbReference type="PANTHER" id="PTHR30386">
    <property type="entry name" value="MEMBRANE FUSION SUBUNIT OF EMRAB-TOLC MULTIDRUG EFFLUX PUMP"/>
    <property type="match status" value="1"/>
</dbReference>
<keyword evidence="4 9" id="KW-1003">Cell membrane</keyword>
<proteinExistence type="inferred from homology"/>
<name>A0A1M5T5M0_9RHOB</name>
<dbReference type="InterPro" id="IPR010129">
    <property type="entry name" value="T1SS_HlyD"/>
</dbReference>
<dbReference type="GO" id="GO:0005886">
    <property type="term" value="C:plasma membrane"/>
    <property type="evidence" value="ECO:0007669"/>
    <property type="project" value="UniProtKB-SubCell"/>
</dbReference>
<keyword evidence="10" id="KW-0175">Coiled coil</keyword>
<dbReference type="STRING" id="1508389.SAMN05444003_3250"/>
<keyword evidence="14" id="KW-1185">Reference proteome</keyword>
<evidence type="ECO:0000256" key="1">
    <source>
        <dbReference type="ARBA" id="ARBA00004377"/>
    </source>
</evidence>
<feature type="coiled-coil region" evidence="10">
    <location>
        <begin position="228"/>
        <end position="262"/>
    </location>
</feature>
<evidence type="ECO:0000256" key="6">
    <source>
        <dbReference type="ARBA" id="ARBA00022692"/>
    </source>
</evidence>
<dbReference type="PRINTS" id="PR01490">
    <property type="entry name" value="RTXTOXIND"/>
</dbReference>
<evidence type="ECO:0000259" key="11">
    <source>
        <dbReference type="Pfam" id="PF25994"/>
    </source>
</evidence>
<feature type="transmembrane region" description="Helical" evidence="9">
    <location>
        <begin position="25"/>
        <end position="45"/>
    </location>
</feature>
<dbReference type="InterPro" id="IPR050739">
    <property type="entry name" value="MFP"/>
</dbReference>
<dbReference type="AlphaFoldDB" id="A0A1M5T5M0"/>
<evidence type="ECO:0000256" key="9">
    <source>
        <dbReference type="RuleBase" id="RU365093"/>
    </source>
</evidence>
<feature type="domain" description="AprE-like long alpha-helical hairpin" evidence="11">
    <location>
        <begin position="102"/>
        <end position="284"/>
    </location>
</feature>
<comment type="similarity">
    <text evidence="2 9">Belongs to the membrane fusion protein (MFP) (TC 8.A.1) family.</text>
</comment>
<dbReference type="Gene3D" id="2.40.50.100">
    <property type="match status" value="2"/>
</dbReference>
<organism evidence="13 14">
    <name type="scientific">Cognatiyoonia sediminum</name>
    <dbReference type="NCBI Taxonomy" id="1508389"/>
    <lineage>
        <taxon>Bacteria</taxon>
        <taxon>Pseudomonadati</taxon>
        <taxon>Pseudomonadota</taxon>
        <taxon>Alphaproteobacteria</taxon>
        <taxon>Rhodobacterales</taxon>
        <taxon>Paracoccaceae</taxon>
        <taxon>Cognatiyoonia</taxon>
    </lineage>
</organism>
<dbReference type="RefSeq" id="WP_072902914.1">
    <property type="nucleotide sequence ID" value="NZ_FQXB01000008.1"/>
</dbReference>
<accession>A0A1M5T5M0</accession>
<keyword evidence="6 9" id="KW-0812">Transmembrane</keyword>
<dbReference type="InterPro" id="IPR058781">
    <property type="entry name" value="HH_AprE-like"/>
</dbReference>
<evidence type="ECO:0000256" key="5">
    <source>
        <dbReference type="ARBA" id="ARBA00022519"/>
    </source>
</evidence>